<keyword evidence="2" id="KW-0472">Membrane</keyword>
<keyword evidence="2" id="KW-1133">Transmembrane helix</keyword>
<feature type="compositionally biased region" description="Low complexity" evidence="1">
    <location>
        <begin position="238"/>
        <end position="251"/>
    </location>
</feature>
<feature type="compositionally biased region" description="Low complexity" evidence="1">
    <location>
        <begin position="323"/>
        <end position="333"/>
    </location>
</feature>
<dbReference type="EMBL" id="JBHSQO010000006">
    <property type="protein sequence ID" value="MFC6089359.1"/>
    <property type="molecule type" value="Genomic_DNA"/>
</dbReference>
<evidence type="ECO:0000313" key="4">
    <source>
        <dbReference type="EMBL" id="MFC6089359.1"/>
    </source>
</evidence>
<feature type="transmembrane region" description="Helical" evidence="2">
    <location>
        <begin position="78"/>
        <end position="99"/>
    </location>
</feature>
<reference evidence="5" key="1">
    <citation type="journal article" date="2019" name="Int. J. Syst. Evol. Microbiol.">
        <title>The Global Catalogue of Microorganisms (GCM) 10K type strain sequencing project: providing services to taxonomists for standard genome sequencing and annotation.</title>
        <authorList>
            <consortium name="The Broad Institute Genomics Platform"/>
            <consortium name="The Broad Institute Genome Sequencing Center for Infectious Disease"/>
            <person name="Wu L."/>
            <person name="Ma J."/>
        </authorList>
    </citation>
    <scope>NUCLEOTIDE SEQUENCE [LARGE SCALE GENOMIC DNA]</scope>
    <source>
        <strain evidence="5">CGMCC 4.7246</strain>
    </source>
</reference>
<dbReference type="InterPro" id="IPR043725">
    <property type="entry name" value="DUF5667"/>
</dbReference>
<evidence type="ECO:0000259" key="3">
    <source>
        <dbReference type="Pfam" id="PF18915"/>
    </source>
</evidence>
<dbReference type="Proteomes" id="UP001596220">
    <property type="component" value="Unassembled WGS sequence"/>
</dbReference>
<comment type="caution">
    <text evidence="4">The sequence shown here is derived from an EMBL/GenBank/DDBJ whole genome shotgun (WGS) entry which is preliminary data.</text>
</comment>
<accession>A0ABW1P1P6</accession>
<dbReference type="RefSeq" id="WP_380634497.1">
    <property type="nucleotide sequence ID" value="NZ_JBHSQO010000006.1"/>
</dbReference>
<sequence length="351" mass="36517">MWRHRQREQFARAVEAHPEPGDEAFADELAVVALLREAAVTSGPDEATRARMRERVLGTAPPAPTKVEPHRTGARGRLAVALAAALCLVFSLAGMSLLLSRDALPGDALYGVKRTAESASLGLTFGEDSKGHKLLEFASARLTEVETLVDRYAGGGPLGGYLTALTDFDTDAAAGSRALTAFGSAADHRALADLRDWATSQTARLEQLRPTLPEDAVTLSNTSLDLLARIADRATALQSRTTCTSTTSGETDQLGPLPARDDCAPTRQEPTPTGPTPSLLSPTPAVPTPLPPGNAPATTTDNIPPPPTPTTSVNAPPAPQPTSPTTTTRGVPVLPLPTLPLPSLPLPGLGG</sequence>
<feature type="domain" description="DUF5667" evidence="3">
    <location>
        <begin position="103"/>
        <end position="154"/>
    </location>
</feature>
<evidence type="ECO:0000313" key="5">
    <source>
        <dbReference type="Proteomes" id="UP001596220"/>
    </source>
</evidence>
<evidence type="ECO:0000256" key="1">
    <source>
        <dbReference type="SAM" id="MobiDB-lite"/>
    </source>
</evidence>
<evidence type="ECO:0000256" key="2">
    <source>
        <dbReference type="SAM" id="Phobius"/>
    </source>
</evidence>
<feature type="compositionally biased region" description="Pro residues" evidence="1">
    <location>
        <begin position="284"/>
        <end position="294"/>
    </location>
</feature>
<feature type="region of interest" description="Disordered" evidence="1">
    <location>
        <begin position="238"/>
        <end position="351"/>
    </location>
</feature>
<protein>
    <submittedName>
        <fullName evidence="4">DUF5667 domain-containing protein</fullName>
    </submittedName>
</protein>
<organism evidence="4 5">
    <name type="scientific">Saccharothrix lopnurensis</name>
    <dbReference type="NCBI Taxonomy" id="1670621"/>
    <lineage>
        <taxon>Bacteria</taxon>
        <taxon>Bacillati</taxon>
        <taxon>Actinomycetota</taxon>
        <taxon>Actinomycetes</taxon>
        <taxon>Pseudonocardiales</taxon>
        <taxon>Pseudonocardiaceae</taxon>
        <taxon>Saccharothrix</taxon>
    </lineage>
</organism>
<name>A0ABW1P1P6_9PSEU</name>
<gene>
    <name evidence="4" type="ORF">ACFP3R_08760</name>
</gene>
<keyword evidence="5" id="KW-1185">Reference proteome</keyword>
<keyword evidence="2" id="KW-0812">Transmembrane</keyword>
<dbReference type="Pfam" id="PF18915">
    <property type="entry name" value="DUF5667"/>
    <property type="match status" value="1"/>
</dbReference>
<proteinExistence type="predicted"/>
<feature type="compositionally biased region" description="Pro residues" evidence="1">
    <location>
        <begin position="334"/>
        <end position="345"/>
    </location>
</feature>